<dbReference type="InterPro" id="IPR005532">
    <property type="entry name" value="SUMF_dom"/>
</dbReference>
<dbReference type="PANTHER" id="PTHR23150:SF19">
    <property type="entry name" value="FORMYLGLYCINE-GENERATING ENZYME"/>
    <property type="match status" value="1"/>
</dbReference>
<sequence length="327" mass="35542">MSSCCGPSRDTASTVDAAASPRPRAPEAATAVLRSRRDPARGTVPVPAGAFWMGGDDPDAFLDDGEGPVRRVEVGEFRIDATAVTNARFAAFVKATGHVTTAEQLGWSYVFHLLLHPDARRHVQDAHVPGAEWWLAVDGATWRAPGGPGSDIGDLGNHPVVHVSWHDAVAYAAWSGQRLPTEAEWEKAARGGLERATYPWGDELTPRGRHRCNIWQGRFPDRNTVDDGWLGTAPVKSFAGNGLGVHETSGNVWEWVADWWSVDHHVPESEETRRDPQGPVSGIARVQRGGSYLCHVSYCNRYRVAARTANTPDSTTGHAGFRCVTDV</sequence>
<organism evidence="3 4">
    <name type="scientific">Nocardioides bigeumensis</name>
    <dbReference type="NCBI Taxonomy" id="433657"/>
    <lineage>
        <taxon>Bacteria</taxon>
        <taxon>Bacillati</taxon>
        <taxon>Actinomycetota</taxon>
        <taxon>Actinomycetes</taxon>
        <taxon>Propionibacteriales</taxon>
        <taxon>Nocardioidaceae</taxon>
        <taxon>Nocardioides</taxon>
    </lineage>
</organism>
<name>A0ABN2YUR7_9ACTN</name>
<feature type="region of interest" description="Disordered" evidence="1">
    <location>
        <begin position="1"/>
        <end position="42"/>
    </location>
</feature>
<feature type="compositionally biased region" description="Low complexity" evidence="1">
    <location>
        <begin position="17"/>
        <end position="31"/>
    </location>
</feature>
<dbReference type="Pfam" id="PF03781">
    <property type="entry name" value="FGE-sulfatase"/>
    <property type="match status" value="1"/>
</dbReference>
<proteinExistence type="predicted"/>
<evidence type="ECO:0000259" key="2">
    <source>
        <dbReference type="Pfam" id="PF03781"/>
    </source>
</evidence>
<dbReference type="Gene3D" id="3.90.1580.10">
    <property type="entry name" value="paralog of FGE (formylglycine-generating enzyme)"/>
    <property type="match status" value="1"/>
</dbReference>
<evidence type="ECO:0000256" key="1">
    <source>
        <dbReference type="SAM" id="MobiDB-lite"/>
    </source>
</evidence>
<keyword evidence="4" id="KW-1185">Reference proteome</keyword>
<dbReference type="SUPFAM" id="SSF56436">
    <property type="entry name" value="C-type lectin-like"/>
    <property type="match status" value="1"/>
</dbReference>
<accession>A0ABN2YUR7</accession>
<reference evidence="3 4" key="1">
    <citation type="journal article" date="2019" name="Int. J. Syst. Evol. Microbiol.">
        <title>The Global Catalogue of Microorganisms (GCM) 10K type strain sequencing project: providing services to taxonomists for standard genome sequencing and annotation.</title>
        <authorList>
            <consortium name="The Broad Institute Genomics Platform"/>
            <consortium name="The Broad Institute Genome Sequencing Center for Infectious Disease"/>
            <person name="Wu L."/>
            <person name="Ma J."/>
        </authorList>
    </citation>
    <scope>NUCLEOTIDE SEQUENCE [LARGE SCALE GENOMIC DNA]</scope>
    <source>
        <strain evidence="3 4">JCM 16021</strain>
    </source>
</reference>
<dbReference type="PANTHER" id="PTHR23150">
    <property type="entry name" value="SULFATASE MODIFYING FACTOR 1, 2"/>
    <property type="match status" value="1"/>
</dbReference>
<feature type="compositionally biased region" description="Polar residues" evidence="1">
    <location>
        <begin position="1"/>
        <end position="14"/>
    </location>
</feature>
<dbReference type="EMBL" id="BAAAQQ010000013">
    <property type="protein sequence ID" value="GAA2131701.1"/>
    <property type="molecule type" value="Genomic_DNA"/>
</dbReference>
<feature type="domain" description="Sulfatase-modifying factor enzyme-like" evidence="2">
    <location>
        <begin position="41"/>
        <end position="324"/>
    </location>
</feature>
<dbReference type="InterPro" id="IPR051043">
    <property type="entry name" value="Sulfatase_Mod_Factor_Kinase"/>
</dbReference>
<dbReference type="Proteomes" id="UP001500575">
    <property type="component" value="Unassembled WGS sequence"/>
</dbReference>
<dbReference type="InterPro" id="IPR042095">
    <property type="entry name" value="SUMF_sf"/>
</dbReference>
<gene>
    <name evidence="3" type="ORF">GCM10009843_35520</name>
</gene>
<evidence type="ECO:0000313" key="3">
    <source>
        <dbReference type="EMBL" id="GAA2131701.1"/>
    </source>
</evidence>
<dbReference type="InterPro" id="IPR016187">
    <property type="entry name" value="CTDL_fold"/>
</dbReference>
<comment type="caution">
    <text evidence="3">The sequence shown here is derived from an EMBL/GenBank/DDBJ whole genome shotgun (WGS) entry which is preliminary data.</text>
</comment>
<evidence type="ECO:0000313" key="4">
    <source>
        <dbReference type="Proteomes" id="UP001500575"/>
    </source>
</evidence>
<protein>
    <submittedName>
        <fullName evidence="3">Formylglycine-generating enzyme family protein</fullName>
    </submittedName>
</protein>